<dbReference type="NCBIfam" id="NF000839">
    <property type="entry name" value="PRK00071.1-1"/>
    <property type="match status" value="1"/>
</dbReference>
<dbReference type="HAMAP" id="MF_00244">
    <property type="entry name" value="NaMN_adenylyltr"/>
    <property type="match status" value="1"/>
</dbReference>
<proteinExistence type="inferred from homology"/>
<keyword evidence="4 11" id="KW-0662">Pyridine nucleotide biosynthesis</keyword>
<keyword evidence="8 11" id="KW-0067">ATP-binding</keyword>
<evidence type="ECO:0000259" key="12">
    <source>
        <dbReference type="Pfam" id="PF01467"/>
    </source>
</evidence>
<keyword evidence="14" id="KW-1185">Reference proteome</keyword>
<evidence type="ECO:0000256" key="3">
    <source>
        <dbReference type="ARBA" id="ARBA00009014"/>
    </source>
</evidence>
<protein>
    <recommendedName>
        <fullName evidence="11">Probable nicotinate-nucleotide adenylyltransferase</fullName>
        <ecNumber evidence="11">2.7.7.18</ecNumber>
    </recommendedName>
    <alternativeName>
        <fullName evidence="11">Deamido-NAD(+) diphosphorylase</fullName>
    </alternativeName>
    <alternativeName>
        <fullName evidence="11">Deamido-NAD(+) pyrophosphorylase</fullName>
    </alternativeName>
    <alternativeName>
        <fullName evidence="11">Nicotinate mononucleotide adenylyltransferase</fullName>
        <shortName evidence="11">NaMN adenylyltransferase</shortName>
    </alternativeName>
</protein>
<evidence type="ECO:0000256" key="4">
    <source>
        <dbReference type="ARBA" id="ARBA00022642"/>
    </source>
</evidence>
<dbReference type="NCBIfam" id="TIGR00482">
    <property type="entry name" value="nicotinate (nicotinamide) nucleotide adenylyltransferase"/>
    <property type="match status" value="1"/>
</dbReference>
<dbReference type="PANTHER" id="PTHR39321:SF3">
    <property type="entry name" value="PHOSPHOPANTETHEINE ADENYLYLTRANSFERASE"/>
    <property type="match status" value="1"/>
</dbReference>
<dbReference type="Pfam" id="PF01467">
    <property type="entry name" value="CTP_transf_like"/>
    <property type="match status" value="1"/>
</dbReference>
<evidence type="ECO:0000256" key="11">
    <source>
        <dbReference type="HAMAP-Rule" id="MF_00244"/>
    </source>
</evidence>
<comment type="pathway">
    <text evidence="2 11">Cofactor biosynthesis; NAD(+) biosynthesis; deamido-NAD(+) from nicotinate D-ribonucleotide: step 1/1.</text>
</comment>
<feature type="domain" description="Cytidyltransferase-like" evidence="12">
    <location>
        <begin position="4"/>
        <end position="181"/>
    </location>
</feature>
<evidence type="ECO:0000256" key="1">
    <source>
        <dbReference type="ARBA" id="ARBA00002324"/>
    </source>
</evidence>
<dbReference type="EMBL" id="JBHRSD010000027">
    <property type="protein sequence ID" value="MFC3033777.1"/>
    <property type="molecule type" value="Genomic_DNA"/>
</dbReference>
<evidence type="ECO:0000256" key="8">
    <source>
        <dbReference type="ARBA" id="ARBA00022840"/>
    </source>
</evidence>
<dbReference type="InterPro" id="IPR004821">
    <property type="entry name" value="Cyt_trans-like"/>
</dbReference>
<gene>
    <name evidence="11 13" type="primary">nadD</name>
    <name evidence="13" type="ORF">ACFOEE_14740</name>
</gene>
<evidence type="ECO:0000256" key="2">
    <source>
        <dbReference type="ARBA" id="ARBA00005019"/>
    </source>
</evidence>
<dbReference type="GO" id="GO:0004515">
    <property type="term" value="F:nicotinate-nucleotide adenylyltransferase activity"/>
    <property type="evidence" value="ECO:0007669"/>
    <property type="project" value="UniProtKB-EC"/>
</dbReference>
<keyword evidence="6 11" id="KW-0548">Nucleotidyltransferase</keyword>
<evidence type="ECO:0000256" key="7">
    <source>
        <dbReference type="ARBA" id="ARBA00022741"/>
    </source>
</evidence>
<comment type="function">
    <text evidence="1 11">Catalyzes the reversible adenylation of nicotinate mononucleotide (NaMN) to nicotinic acid adenine dinucleotide (NaAD).</text>
</comment>
<name>A0ABV7CM78_9GAMM</name>
<keyword evidence="5 11" id="KW-0808">Transferase</keyword>
<evidence type="ECO:0000313" key="14">
    <source>
        <dbReference type="Proteomes" id="UP001595453"/>
    </source>
</evidence>
<organism evidence="13 14">
    <name type="scientific">Pseudoalteromonas fenneropenaei</name>
    <dbReference type="NCBI Taxonomy" id="1737459"/>
    <lineage>
        <taxon>Bacteria</taxon>
        <taxon>Pseudomonadati</taxon>
        <taxon>Pseudomonadota</taxon>
        <taxon>Gammaproteobacteria</taxon>
        <taxon>Alteromonadales</taxon>
        <taxon>Pseudoalteromonadaceae</taxon>
        <taxon>Pseudoalteromonas</taxon>
    </lineage>
</organism>
<dbReference type="NCBIfam" id="TIGR00125">
    <property type="entry name" value="cyt_tran_rel"/>
    <property type="match status" value="1"/>
</dbReference>
<comment type="caution">
    <text evidence="13">The sequence shown here is derived from an EMBL/GenBank/DDBJ whole genome shotgun (WGS) entry which is preliminary data.</text>
</comment>
<evidence type="ECO:0000256" key="6">
    <source>
        <dbReference type="ARBA" id="ARBA00022695"/>
    </source>
</evidence>
<evidence type="ECO:0000256" key="9">
    <source>
        <dbReference type="ARBA" id="ARBA00023027"/>
    </source>
</evidence>
<dbReference type="Proteomes" id="UP001595453">
    <property type="component" value="Unassembled WGS sequence"/>
</dbReference>
<dbReference type="PANTHER" id="PTHR39321">
    <property type="entry name" value="NICOTINATE-NUCLEOTIDE ADENYLYLTRANSFERASE-RELATED"/>
    <property type="match status" value="1"/>
</dbReference>
<comment type="catalytic activity">
    <reaction evidence="10 11">
        <text>nicotinate beta-D-ribonucleotide + ATP + H(+) = deamido-NAD(+) + diphosphate</text>
        <dbReference type="Rhea" id="RHEA:22860"/>
        <dbReference type="ChEBI" id="CHEBI:15378"/>
        <dbReference type="ChEBI" id="CHEBI:30616"/>
        <dbReference type="ChEBI" id="CHEBI:33019"/>
        <dbReference type="ChEBI" id="CHEBI:57502"/>
        <dbReference type="ChEBI" id="CHEBI:58437"/>
        <dbReference type="EC" id="2.7.7.18"/>
    </reaction>
</comment>
<evidence type="ECO:0000256" key="10">
    <source>
        <dbReference type="ARBA" id="ARBA00048721"/>
    </source>
</evidence>
<dbReference type="InterPro" id="IPR014729">
    <property type="entry name" value="Rossmann-like_a/b/a_fold"/>
</dbReference>
<reference evidence="14" key="1">
    <citation type="journal article" date="2019" name="Int. J. Syst. Evol. Microbiol.">
        <title>The Global Catalogue of Microorganisms (GCM) 10K type strain sequencing project: providing services to taxonomists for standard genome sequencing and annotation.</title>
        <authorList>
            <consortium name="The Broad Institute Genomics Platform"/>
            <consortium name="The Broad Institute Genome Sequencing Center for Infectious Disease"/>
            <person name="Wu L."/>
            <person name="Ma J."/>
        </authorList>
    </citation>
    <scope>NUCLEOTIDE SEQUENCE [LARGE SCALE GENOMIC DNA]</scope>
    <source>
        <strain evidence="14">KCTC 42730</strain>
    </source>
</reference>
<evidence type="ECO:0000313" key="13">
    <source>
        <dbReference type="EMBL" id="MFC3033777.1"/>
    </source>
</evidence>
<comment type="similarity">
    <text evidence="3 11">Belongs to the NadD family.</text>
</comment>
<sequence>MQVIFGGTFDPVHSGHLNMATSALSQLQAEHLYFMPCAIPVHKARPGVADAHRIAMLKLAIAEHPEFLLDTRELERTEPSYSLLSMQEWRKDRPTEPLVFLLGMDSFNQLHRWYHWQQLVALCHIVVYQRPGDVFAPSAELQAYLAAAEVTEPNQLHQQAGGLCYFMAGPTFDVSSSQIRALLQQGRRNELALPTAVLSYITEHQLYAGETGFPC</sequence>
<dbReference type="SUPFAM" id="SSF52374">
    <property type="entry name" value="Nucleotidylyl transferase"/>
    <property type="match status" value="1"/>
</dbReference>
<keyword evidence="9 11" id="KW-0520">NAD</keyword>
<dbReference type="EC" id="2.7.7.18" evidence="11"/>
<accession>A0ABV7CM78</accession>
<evidence type="ECO:0000256" key="5">
    <source>
        <dbReference type="ARBA" id="ARBA00022679"/>
    </source>
</evidence>
<dbReference type="CDD" id="cd02165">
    <property type="entry name" value="NMNAT"/>
    <property type="match status" value="1"/>
</dbReference>
<dbReference type="InterPro" id="IPR005248">
    <property type="entry name" value="NadD/NMNAT"/>
</dbReference>
<dbReference type="RefSeq" id="WP_377125804.1">
    <property type="nucleotide sequence ID" value="NZ_JBHRSD010000027.1"/>
</dbReference>
<keyword evidence="7 11" id="KW-0547">Nucleotide-binding</keyword>
<dbReference type="Gene3D" id="3.40.50.620">
    <property type="entry name" value="HUPs"/>
    <property type="match status" value="1"/>
</dbReference>